<sequence length="124" mass="13741">MITRYVMLQLLEPLYVLNVGVQPSRYEGVGGITPGDTDGQCADNEVVFTTEMGGEESIVEEPLISNSLRPIYGETYLDTKFCLYILVETSSEGGQSILQGTKSLPYHSLIYSHQVLVPEVLQHE</sequence>
<evidence type="ECO:0000313" key="1">
    <source>
        <dbReference type="EMBL" id="KAK9911680.1"/>
    </source>
</evidence>
<dbReference type="EMBL" id="JBEDUW010000007">
    <property type="protein sequence ID" value="KAK9911680.1"/>
    <property type="molecule type" value="Genomic_DNA"/>
</dbReference>
<reference evidence="1 2" key="1">
    <citation type="journal article" date="2023" name="G3 (Bethesda)">
        <title>A chromosome-length genome assembly and annotation of blackberry (Rubus argutus, cv. 'Hillquist').</title>
        <authorList>
            <person name="Bruna T."/>
            <person name="Aryal R."/>
            <person name="Dudchenko O."/>
            <person name="Sargent D.J."/>
            <person name="Mead D."/>
            <person name="Buti M."/>
            <person name="Cavallini A."/>
            <person name="Hytonen T."/>
            <person name="Andres J."/>
            <person name="Pham M."/>
            <person name="Weisz D."/>
            <person name="Mascagni F."/>
            <person name="Usai G."/>
            <person name="Natali L."/>
            <person name="Bassil N."/>
            <person name="Fernandez G.E."/>
            <person name="Lomsadze A."/>
            <person name="Armour M."/>
            <person name="Olukolu B."/>
            <person name="Poorten T."/>
            <person name="Britton C."/>
            <person name="Davik J."/>
            <person name="Ashrafi H."/>
            <person name="Aiden E.L."/>
            <person name="Borodovsky M."/>
            <person name="Worthington M."/>
        </authorList>
    </citation>
    <scope>NUCLEOTIDE SEQUENCE [LARGE SCALE GENOMIC DNA]</scope>
    <source>
        <strain evidence="1">PI 553951</strain>
    </source>
</reference>
<gene>
    <name evidence="1" type="ORF">M0R45_035575</name>
</gene>
<protein>
    <submittedName>
        <fullName evidence="1">Uncharacterized protein</fullName>
    </submittedName>
</protein>
<dbReference type="Proteomes" id="UP001457282">
    <property type="component" value="Unassembled WGS sequence"/>
</dbReference>
<name>A0AAW1VYY7_RUBAR</name>
<organism evidence="1 2">
    <name type="scientific">Rubus argutus</name>
    <name type="common">Southern blackberry</name>
    <dbReference type="NCBI Taxonomy" id="59490"/>
    <lineage>
        <taxon>Eukaryota</taxon>
        <taxon>Viridiplantae</taxon>
        <taxon>Streptophyta</taxon>
        <taxon>Embryophyta</taxon>
        <taxon>Tracheophyta</taxon>
        <taxon>Spermatophyta</taxon>
        <taxon>Magnoliopsida</taxon>
        <taxon>eudicotyledons</taxon>
        <taxon>Gunneridae</taxon>
        <taxon>Pentapetalae</taxon>
        <taxon>rosids</taxon>
        <taxon>fabids</taxon>
        <taxon>Rosales</taxon>
        <taxon>Rosaceae</taxon>
        <taxon>Rosoideae</taxon>
        <taxon>Rosoideae incertae sedis</taxon>
        <taxon>Rubus</taxon>
    </lineage>
</organism>
<dbReference type="AlphaFoldDB" id="A0AAW1VYY7"/>
<proteinExistence type="predicted"/>
<keyword evidence="2" id="KW-1185">Reference proteome</keyword>
<evidence type="ECO:0000313" key="2">
    <source>
        <dbReference type="Proteomes" id="UP001457282"/>
    </source>
</evidence>
<accession>A0AAW1VYY7</accession>
<comment type="caution">
    <text evidence="1">The sequence shown here is derived from an EMBL/GenBank/DDBJ whole genome shotgun (WGS) entry which is preliminary data.</text>
</comment>